<dbReference type="HOGENOM" id="CLU_005108_1_1_11"/>
<reference evidence="10 11" key="1">
    <citation type="journal article" date="2009" name="Stand. Genomic Sci.">
        <title>Complete genome sequence of Sanguibacter keddieii type strain (ST-74).</title>
        <authorList>
            <person name="Ivanova N."/>
            <person name="Sikorski J."/>
            <person name="Sims D."/>
            <person name="Brettin T."/>
            <person name="Detter J.C."/>
            <person name="Han C."/>
            <person name="Lapidus A."/>
            <person name="Copeland A."/>
            <person name="Glavina Del Rio T."/>
            <person name="Nolan M."/>
            <person name="Chen F."/>
            <person name="Lucas S."/>
            <person name="Tice H."/>
            <person name="Cheng J.F."/>
            <person name="Bruce D."/>
            <person name="Goodwin L."/>
            <person name="Pitluck S."/>
            <person name="Pati A."/>
            <person name="Mavromatis K."/>
            <person name="Chen A."/>
            <person name="Palaniappan K."/>
            <person name="D'haeseleer P."/>
            <person name="Chain P."/>
            <person name="Bristow J."/>
            <person name="Eisen J.A."/>
            <person name="Markowitz V."/>
            <person name="Hugenholtz P."/>
            <person name="Goker M."/>
            <person name="Pukall R."/>
            <person name="Klenk H.P."/>
            <person name="Kyrpides N.C."/>
        </authorList>
    </citation>
    <scope>NUCLEOTIDE SEQUENCE [LARGE SCALE GENOMIC DNA]</scope>
    <source>
        <strain evidence="11">ATCC 51767 / DSM 10542 / NCFB 3025 / ST-74</strain>
    </source>
</reference>
<keyword evidence="3" id="KW-1003">Cell membrane</keyword>
<evidence type="ECO:0000256" key="4">
    <source>
        <dbReference type="ARBA" id="ARBA00022692"/>
    </source>
</evidence>
<protein>
    <submittedName>
        <fullName evidence="10">Predicted RND superfamily drug exporter</fullName>
    </submittedName>
</protein>
<feature type="compositionally biased region" description="Basic and acidic residues" evidence="7">
    <location>
        <begin position="775"/>
        <end position="787"/>
    </location>
</feature>
<feature type="transmembrane region" description="Helical" evidence="8">
    <location>
        <begin position="682"/>
        <end position="705"/>
    </location>
</feature>
<dbReference type="Proteomes" id="UP000000322">
    <property type="component" value="Chromosome"/>
</dbReference>
<comment type="subcellular location">
    <subcellularLocation>
        <location evidence="1">Cell membrane</location>
        <topology evidence="1">Multi-pass membrane protein</topology>
    </subcellularLocation>
</comment>
<dbReference type="InterPro" id="IPR004869">
    <property type="entry name" value="MMPL_dom"/>
</dbReference>
<feature type="transmembrane region" description="Helical" evidence="8">
    <location>
        <begin position="572"/>
        <end position="592"/>
    </location>
</feature>
<keyword evidence="5 8" id="KW-1133">Transmembrane helix</keyword>
<dbReference type="EMBL" id="CP001819">
    <property type="protein sequence ID" value="ACZ20633.1"/>
    <property type="molecule type" value="Genomic_DNA"/>
</dbReference>
<feature type="transmembrane region" description="Helical" evidence="8">
    <location>
        <begin position="274"/>
        <end position="292"/>
    </location>
</feature>
<sequence length="787" mass="80208">MYDVAAPPQSVSTPRDLPDDQGITMASFLYRVGHFSFTRRWIVLVTWLLVLAAAGAGALASGIKLTEQLTIPGVESATAQTILEERFGEAASGVGSGTGGAAAAGADAEQPASTRFVVQAPEGTNLVEDGSLQTVLGALAPVGEQPQVASVSDPTQTGTVAPDGGAVYVDIQFTVPSDDVSDATLDTIATAETTLSDDGFTVAVAGGPYTEPLEFLGPTELVGVVVALVVLLVTFGSLLAAGMPILSALLGVGIGVAGVLSLSAVVTISSATLTLALMLGLAVGIDYALFLLSRHRQQLAEGVAPAESAGRAVGTAGSAVVFAGATVVIALAGLSVTGIPFLATMGLAAAATVAIAVLIAITLLPAIMGFAGERLVPRGRAAARAQRSSKAENRWGSFVTTHPVWTLVVGVLLLGTVALPATQMRLGLPDAGQEPASSHDRQAYDLLAEGFGPGINGPLVVLIDAESDPSVLPTAMEQMTTALDGVANVAAVAPATPNGAIEGMEAPEGTPQADAAIITVIPTTGPNAEETADVVHDIRDVRGAVEEATGATVWVTGAAAANIDVTEKLADALPLFLAIVVGLAIVLLLVAFRSLLVPLTAVLGFLLTVAAAFGATTAVYQWGWLADVFSVATPAPLLSFMPVLLVGVLFGLAMDYQVFLVSRMREDFTHGADAMRAVRSGYAHGARVVLAAALIMIAVFASFVFSGNTTIGPIAFALGFGIAVDALVVRMTMIPAVMALLGRSAWWLPRWLDKALPNVDIEGASLETSGATHGSKKDDEHAPKTTA</sequence>
<keyword evidence="4 8" id="KW-0812">Transmembrane</keyword>
<dbReference type="SUPFAM" id="SSF82866">
    <property type="entry name" value="Multidrug efflux transporter AcrB transmembrane domain"/>
    <property type="match status" value="2"/>
</dbReference>
<evidence type="ECO:0000256" key="8">
    <source>
        <dbReference type="SAM" id="Phobius"/>
    </source>
</evidence>
<dbReference type="Gene3D" id="1.20.1640.10">
    <property type="entry name" value="Multidrug efflux transporter AcrB transmembrane domain"/>
    <property type="match status" value="2"/>
</dbReference>
<dbReference type="PROSITE" id="PS50156">
    <property type="entry name" value="SSD"/>
    <property type="match status" value="1"/>
</dbReference>
<feature type="transmembrane region" description="Helical" evidence="8">
    <location>
        <begin position="346"/>
        <end position="371"/>
    </location>
</feature>
<feature type="transmembrane region" description="Helical" evidence="8">
    <location>
        <begin position="711"/>
        <end position="741"/>
    </location>
</feature>
<evidence type="ECO:0000256" key="7">
    <source>
        <dbReference type="SAM" id="MobiDB-lite"/>
    </source>
</evidence>
<dbReference type="Pfam" id="PF03176">
    <property type="entry name" value="MMPL"/>
    <property type="match status" value="2"/>
</dbReference>
<feature type="transmembrane region" description="Helical" evidence="8">
    <location>
        <begin position="599"/>
        <end position="620"/>
    </location>
</feature>
<evidence type="ECO:0000256" key="2">
    <source>
        <dbReference type="ARBA" id="ARBA00010157"/>
    </source>
</evidence>
<proteinExistence type="inferred from homology"/>
<dbReference type="AlphaFoldDB" id="D1BB67"/>
<evidence type="ECO:0000256" key="1">
    <source>
        <dbReference type="ARBA" id="ARBA00004651"/>
    </source>
</evidence>
<gene>
    <name evidence="10" type="ordered locus">Sked_06730</name>
</gene>
<evidence type="ECO:0000313" key="10">
    <source>
        <dbReference type="EMBL" id="ACZ20633.1"/>
    </source>
</evidence>
<keyword evidence="6 8" id="KW-0472">Membrane</keyword>
<name>D1BB67_SANKS</name>
<feature type="transmembrane region" description="Helical" evidence="8">
    <location>
        <begin position="248"/>
        <end position="268"/>
    </location>
</feature>
<feature type="transmembrane region" description="Helical" evidence="8">
    <location>
        <begin position="640"/>
        <end position="661"/>
    </location>
</feature>
<evidence type="ECO:0000256" key="3">
    <source>
        <dbReference type="ARBA" id="ARBA00022475"/>
    </source>
</evidence>
<feature type="transmembrane region" description="Helical" evidence="8">
    <location>
        <begin position="221"/>
        <end position="241"/>
    </location>
</feature>
<feature type="transmembrane region" description="Helical" evidence="8">
    <location>
        <begin position="395"/>
        <end position="419"/>
    </location>
</feature>
<evidence type="ECO:0000256" key="5">
    <source>
        <dbReference type="ARBA" id="ARBA00022989"/>
    </source>
</evidence>
<feature type="transmembrane region" description="Helical" evidence="8">
    <location>
        <begin position="41"/>
        <end position="63"/>
    </location>
</feature>
<feature type="transmembrane region" description="Helical" evidence="8">
    <location>
        <begin position="313"/>
        <end position="334"/>
    </location>
</feature>
<dbReference type="PANTHER" id="PTHR33406">
    <property type="entry name" value="MEMBRANE PROTEIN MJ1562-RELATED"/>
    <property type="match status" value="1"/>
</dbReference>
<dbReference type="InterPro" id="IPR000731">
    <property type="entry name" value="SSD"/>
</dbReference>
<dbReference type="GO" id="GO:0005886">
    <property type="term" value="C:plasma membrane"/>
    <property type="evidence" value="ECO:0007669"/>
    <property type="project" value="UniProtKB-SubCell"/>
</dbReference>
<dbReference type="PANTHER" id="PTHR33406:SF11">
    <property type="entry name" value="MEMBRANE PROTEIN SCO6666-RELATED"/>
    <property type="match status" value="1"/>
</dbReference>
<organism evidence="10 11">
    <name type="scientific">Sanguibacter keddieii (strain ATCC 51767 / DSM 10542 / NCFB 3025 / ST-74)</name>
    <dbReference type="NCBI Taxonomy" id="446469"/>
    <lineage>
        <taxon>Bacteria</taxon>
        <taxon>Bacillati</taxon>
        <taxon>Actinomycetota</taxon>
        <taxon>Actinomycetes</taxon>
        <taxon>Micrococcales</taxon>
        <taxon>Sanguibacteraceae</taxon>
        <taxon>Sanguibacter</taxon>
    </lineage>
</organism>
<evidence type="ECO:0000313" key="11">
    <source>
        <dbReference type="Proteomes" id="UP000000322"/>
    </source>
</evidence>
<keyword evidence="11" id="KW-1185">Reference proteome</keyword>
<feature type="region of interest" description="Disordered" evidence="7">
    <location>
        <begin position="767"/>
        <end position="787"/>
    </location>
</feature>
<dbReference type="eggNOG" id="COG2409">
    <property type="taxonomic scope" value="Bacteria"/>
</dbReference>
<comment type="similarity">
    <text evidence="2">Belongs to the resistance-nodulation-cell division (RND) (TC 2.A.6) family. MmpL subfamily.</text>
</comment>
<evidence type="ECO:0000259" key="9">
    <source>
        <dbReference type="PROSITE" id="PS50156"/>
    </source>
</evidence>
<accession>D1BB67</accession>
<feature type="domain" description="SSD" evidence="9">
    <location>
        <begin position="238"/>
        <end position="370"/>
    </location>
</feature>
<dbReference type="KEGG" id="ske:Sked_06730"/>
<evidence type="ECO:0000256" key="6">
    <source>
        <dbReference type="ARBA" id="ARBA00023136"/>
    </source>
</evidence>
<dbReference type="InterPro" id="IPR050545">
    <property type="entry name" value="Mycobact_MmpL"/>
</dbReference>